<evidence type="ECO:0000259" key="10">
    <source>
        <dbReference type="PROSITE" id="PS51194"/>
    </source>
</evidence>
<dbReference type="InterPro" id="IPR001650">
    <property type="entry name" value="Helicase_C-like"/>
</dbReference>
<dbReference type="PROSITE" id="PS51192">
    <property type="entry name" value="HELICASE_ATP_BIND_1"/>
    <property type="match status" value="1"/>
</dbReference>
<comment type="similarity">
    <text evidence="7">Belongs to the DEAD box helicase family.</text>
</comment>
<feature type="short sequence motif" description="Q motif" evidence="6">
    <location>
        <begin position="8"/>
        <end position="36"/>
    </location>
</feature>
<feature type="domain" description="Helicase ATP-binding" evidence="9">
    <location>
        <begin position="39"/>
        <end position="210"/>
    </location>
</feature>
<dbReference type="GO" id="GO:0003724">
    <property type="term" value="F:RNA helicase activity"/>
    <property type="evidence" value="ECO:0007669"/>
    <property type="project" value="UniProtKB-EC"/>
</dbReference>
<dbReference type="GO" id="GO:0005524">
    <property type="term" value="F:ATP binding"/>
    <property type="evidence" value="ECO:0007669"/>
    <property type="project" value="UniProtKB-KW"/>
</dbReference>
<dbReference type="InterPro" id="IPR000629">
    <property type="entry name" value="RNA-helicase_DEAD-box_CS"/>
</dbReference>
<dbReference type="SMART" id="SM00490">
    <property type="entry name" value="HELICc"/>
    <property type="match status" value="1"/>
</dbReference>
<reference evidence="12 13" key="1">
    <citation type="journal article" date="2019" name="Sci. Rep.">
        <title>Orb-weaving spider Araneus ventricosus genome elucidates the spidroin gene catalogue.</title>
        <authorList>
            <person name="Kono N."/>
            <person name="Nakamura H."/>
            <person name="Ohtoshi R."/>
            <person name="Moran D.A.P."/>
            <person name="Shinohara A."/>
            <person name="Yoshida Y."/>
            <person name="Fujiwara M."/>
            <person name="Mori M."/>
            <person name="Tomita M."/>
            <person name="Arakawa K."/>
        </authorList>
    </citation>
    <scope>NUCLEOTIDE SEQUENCE [LARGE SCALE GENOMIC DNA]</scope>
</reference>
<feature type="compositionally biased region" description="Basic residues" evidence="8">
    <location>
        <begin position="500"/>
        <end position="510"/>
    </location>
</feature>
<organism evidence="12 13">
    <name type="scientific">Araneus ventricosus</name>
    <name type="common">Orbweaver spider</name>
    <name type="synonym">Epeira ventricosa</name>
    <dbReference type="NCBI Taxonomy" id="182803"/>
    <lineage>
        <taxon>Eukaryota</taxon>
        <taxon>Metazoa</taxon>
        <taxon>Ecdysozoa</taxon>
        <taxon>Arthropoda</taxon>
        <taxon>Chelicerata</taxon>
        <taxon>Arachnida</taxon>
        <taxon>Araneae</taxon>
        <taxon>Araneomorphae</taxon>
        <taxon>Entelegynae</taxon>
        <taxon>Araneoidea</taxon>
        <taxon>Araneidae</taxon>
        <taxon>Araneus</taxon>
    </lineage>
</organism>
<evidence type="ECO:0000256" key="2">
    <source>
        <dbReference type="ARBA" id="ARBA00022741"/>
    </source>
</evidence>
<comment type="caution">
    <text evidence="12">The sequence shown here is derived from an EMBL/GenBank/DDBJ whole genome shotgun (WGS) entry which is preliminary data.</text>
</comment>
<dbReference type="CDD" id="cd17955">
    <property type="entry name" value="DEADc_DDX49"/>
    <property type="match status" value="1"/>
</dbReference>
<keyword evidence="4 7" id="KW-0347">Helicase</keyword>
<feature type="compositionally biased region" description="Polar residues" evidence="8">
    <location>
        <begin position="523"/>
        <end position="533"/>
    </location>
</feature>
<feature type="domain" description="Helicase C-terminal" evidence="10">
    <location>
        <begin position="221"/>
        <end position="386"/>
    </location>
</feature>
<dbReference type="SMART" id="SM00487">
    <property type="entry name" value="DEXDc"/>
    <property type="match status" value="1"/>
</dbReference>
<dbReference type="PROSITE" id="PS00039">
    <property type="entry name" value="DEAD_ATP_HELICASE"/>
    <property type="match status" value="1"/>
</dbReference>
<dbReference type="EMBL" id="BGPR01000537">
    <property type="protein sequence ID" value="GBM25436.1"/>
    <property type="molecule type" value="Genomic_DNA"/>
</dbReference>
<dbReference type="CDD" id="cd18787">
    <property type="entry name" value="SF2_C_DEAD"/>
    <property type="match status" value="1"/>
</dbReference>
<dbReference type="SUPFAM" id="SSF52540">
    <property type="entry name" value="P-loop containing nucleoside triphosphate hydrolases"/>
    <property type="match status" value="1"/>
</dbReference>
<dbReference type="PANTHER" id="PTHR47959">
    <property type="entry name" value="ATP-DEPENDENT RNA HELICASE RHLE-RELATED"/>
    <property type="match status" value="1"/>
</dbReference>
<keyword evidence="3 7" id="KW-0378">Hydrolase</keyword>
<dbReference type="Pfam" id="PF00271">
    <property type="entry name" value="Helicase_C"/>
    <property type="match status" value="1"/>
</dbReference>
<evidence type="ECO:0000259" key="11">
    <source>
        <dbReference type="PROSITE" id="PS51195"/>
    </source>
</evidence>
<feature type="domain" description="DEAD-box RNA helicase Q" evidence="11">
    <location>
        <begin position="8"/>
        <end position="36"/>
    </location>
</feature>
<accession>A0A4Y2EAR6</accession>
<evidence type="ECO:0000256" key="4">
    <source>
        <dbReference type="ARBA" id="ARBA00022806"/>
    </source>
</evidence>
<evidence type="ECO:0000256" key="8">
    <source>
        <dbReference type="SAM" id="MobiDB-lite"/>
    </source>
</evidence>
<proteinExistence type="inferred from homology"/>
<protein>
    <recommendedName>
        <fullName evidence="1">RNA helicase</fullName>
        <ecNumber evidence="1">3.6.4.13</ecNumber>
    </recommendedName>
</protein>
<dbReference type="OrthoDB" id="10261904at2759"/>
<dbReference type="Proteomes" id="UP000499080">
    <property type="component" value="Unassembled WGS sequence"/>
</dbReference>
<dbReference type="InterPro" id="IPR027417">
    <property type="entry name" value="P-loop_NTPase"/>
</dbReference>
<keyword evidence="5 7" id="KW-0067">ATP-binding</keyword>
<evidence type="ECO:0000259" key="9">
    <source>
        <dbReference type="PROSITE" id="PS51192"/>
    </source>
</evidence>
<evidence type="ECO:0000313" key="12">
    <source>
        <dbReference type="EMBL" id="GBM25436.1"/>
    </source>
</evidence>
<dbReference type="InterPro" id="IPR014014">
    <property type="entry name" value="RNA_helicase_DEAD_Q_motif"/>
</dbReference>
<evidence type="ECO:0000256" key="7">
    <source>
        <dbReference type="RuleBase" id="RU000492"/>
    </source>
</evidence>
<dbReference type="GO" id="GO:0003676">
    <property type="term" value="F:nucleic acid binding"/>
    <property type="evidence" value="ECO:0007669"/>
    <property type="project" value="InterPro"/>
</dbReference>
<feature type="region of interest" description="Disordered" evidence="8">
    <location>
        <begin position="472"/>
        <end position="543"/>
    </location>
</feature>
<evidence type="ECO:0000313" key="13">
    <source>
        <dbReference type="Proteomes" id="UP000499080"/>
    </source>
</evidence>
<keyword evidence="13" id="KW-1185">Reference proteome</keyword>
<dbReference type="PROSITE" id="PS51195">
    <property type="entry name" value="Q_MOTIF"/>
    <property type="match status" value="1"/>
</dbReference>
<dbReference type="EC" id="3.6.4.13" evidence="1"/>
<dbReference type="PANTHER" id="PTHR47959:SF24">
    <property type="entry name" value="ATP-DEPENDENT RNA HELICASE"/>
    <property type="match status" value="1"/>
</dbReference>
<evidence type="ECO:0000256" key="3">
    <source>
        <dbReference type="ARBA" id="ARBA00022801"/>
    </source>
</evidence>
<dbReference type="PROSITE" id="PS51194">
    <property type="entry name" value="HELICASE_CTER"/>
    <property type="match status" value="1"/>
</dbReference>
<dbReference type="Pfam" id="PF00270">
    <property type="entry name" value="DEAD"/>
    <property type="match status" value="1"/>
</dbReference>
<dbReference type="InterPro" id="IPR011545">
    <property type="entry name" value="DEAD/DEAH_box_helicase_dom"/>
</dbReference>
<dbReference type="InterPro" id="IPR014001">
    <property type="entry name" value="Helicase_ATP-bd"/>
</dbReference>
<gene>
    <name evidence="12" type="primary">Ddx49_1</name>
    <name evidence="12" type="ORF">AVEN_245839_1</name>
</gene>
<keyword evidence="2 7" id="KW-0547">Nucleotide-binding</keyword>
<evidence type="ECO:0000256" key="5">
    <source>
        <dbReference type="ARBA" id="ARBA00022840"/>
    </source>
</evidence>
<dbReference type="GO" id="GO:0005829">
    <property type="term" value="C:cytosol"/>
    <property type="evidence" value="ECO:0007669"/>
    <property type="project" value="TreeGrafter"/>
</dbReference>
<sequence>MSAICHDEGFKDFNLKEWIVKQCTEMGITKPTPVQYHCIPPIIEGKGCVAISKTGTGKTLAFVLPMLHKWCSDPVSKFALILTPTRELARQIYDQIKVIGKPVNIQVCLIVGGENQVEQGAQIARGPHIIVATPGRLSDMMQSGYDTDFKYIKMLVVDEADRMLSGSFTDDLEVIMDALPKKRQTLLFSATMTSMVENAIKYGQEPPFVWKGEADVTTVTELDQKYVLVHNPVLRSGFLVKIINDYQAKTPDSSMIIFTKNCEVCQIVSEALKKLGFDNVALNSNLKQRERSISITRFKSNHIKILVATDLASRGLDIPMVDLVVNYSVPPVPANYVHRVGRTARAGRGGLALTLLTPKEINRLLNIEKSINYKLTEYKVSEKKVLELALQVEVTFREAAINLQYDETVERKEINKKKRIILNGGEIYVQSERQKKKNNRKLRNSAKSEAEAVSLDAVAALGGDVSALRAQLNEESSEPPNSKRRKVFNENEMSLQSERQKKKSNKKHQSSAKSEALSPDALSVSNGEVSPSRTPLDIQEDTI</sequence>
<evidence type="ECO:0000256" key="6">
    <source>
        <dbReference type="PROSITE-ProRule" id="PRU00552"/>
    </source>
</evidence>
<dbReference type="InterPro" id="IPR050079">
    <property type="entry name" value="DEAD_box_RNA_helicase"/>
</dbReference>
<dbReference type="Gene3D" id="3.40.50.300">
    <property type="entry name" value="P-loop containing nucleotide triphosphate hydrolases"/>
    <property type="match status" value="2"/>
</dbReference>
<name>A0A4Y2EAR6_ARAVE</name>
<dbReference type="AlphaFoldDB" id="A0A4Y2EAR6"/>
<evidence type="ECO:0000256" key="1">
    <source>
        <dbReference type="ARBA" id="ARBA00012552"/>
    </source>
</evidence>
<dbReference type="GO" id="GO:0016787">
    <property type="term" value="F:hydrolase activity"/>
    <property type="evidence" value="ECO:0007669"/>
    <property type="project" value="UniProtKB-KW"/>
</dbReference>